<dbReference type="SUPFAM" id="SSF51261">
    <property type="entry name" value="Duplicated hybrid motif"/>
    <property type="match status" value="1"/>
</dbReference>
<dbReference type="PANTHER" id="PTHR21666:SF289">
    <property type="entry name" value="L-ALA--D-GLU ENDOPEPTIDASE"/>
    <property type="match status" value="1"/>
</dbReference>
<dbReference type="Pfam" id="PF01551">
    <property type="entry name" value="Peptidase_M23"/>
    <property type="match status" value="1"/>
</dbReference>
<evidence type="ECO:0000256" key="1">
    <source>
        <dbReference type="ARBA" id="ARBA00022729"/>
    </source>
</evidence>
<reference evidence="4 5" key="2">
    <citation type="submission" date="2019-10" db="EMBL/GenBank/DDBJ databases">
        <title>Thermopilla bonchosmolovskayae gen. nov., sp. nov., a moderately thermophilic Chloroflexi bacterium from a Chukotka hot spring (Arctic, Russia), representing a novel classis Thermopillaia, which include previously uncultivated lineage OLB14.</title>
        <authorList>
            <person name="Kochetkova T.V."/>
            <person name="Zayulina K.S."/>
            <person name="Zhigarkov V.S."/>
            <person name="Minaev N.V."/>
            <person name="Novikov A."/>
            <person name="Toshchakov S.V."/>
            <person name="Elcheninov A.G."/>
            <person name="Kublanov I.V."/>
        </authorList>
    </citation>
    <scope>NUCLEOTIDE SEQUENCE [LARGE SCALE GENOMIC DNA]</scope>
    <source>
        <strain evidence="4 5">3753O</strain>
    </source>
</reference>
<accession>A0ABX6BZE1</accession>
<feature type="domain" description="M23ase beta-sheet core" evidence="3">
    <location>
        <begin position="137"/>
        <end position="222"/>
    </location>
</feature>
<keyword evidence="1" id="KW-0732">Signal</keyword>
<dbReference type="InterPro" id="IPR016047">
    <property type="entry name" value="M23ase_b-sheet_dom"/>
</dbReference>
<reference evidence="4 5" key="1">
    <citation type="submission" date="2019-08" db="EMBL/GenBank/DDBJ databases">
        <authorList>
            <person name="Toschakov S.V."/>
        </authorList>
    </citation>
    <scope>NUCLEOTIDE SEQUENCE [LARGE SCALE GENOMIC DNA]</scope>
    <source>
        <strain evidence="4 5">3753O</strain>
    </source>
</reference>
<dbReference type="Proteomes" id="UP000326331">
    <property type="component" value="Chromosome"/>
</dbReference>
<dbReference type="Gene3D" id="2.70.70.10">
    <property type="entry name" value="Glucose Permease (Domain IIA)"/>
    <property type="match status" value="1"/>
</dbReference>
<evidence type="ECO:0000313" key="5">
    <source>
        <dbReference type="Proteomes" id="UP000326331"/>
    </source>
</evidence>
<dbReference type="CDD" id="cd12797">
    <property type="entry name" value="M23_peptidase"/>
    <property type="match status" value="1"/>
</dbReference>
<gene>
    <name evidence="4" type="ORF">Tbon_02280</name>
</gene>
<dbReference type="InterPro" id="IPR050570">
    <property type="entry name" value="Cell_wall_metabolism_enzyme"/>
</dbReference>
<name>A0ABX6BZE1_9CHLR</name>
<evidence type="ECO:0000313" key="4">
    <source>
        <dbReference type="EMBL" id="QFG02171.1"/>
    </source>
</evidence>
<sequence>MGRTVCQCQREAHPHRRVTDNHLLFHDPERTGDRVRAQWVGGDPARGPRAYSPEHLRRRYNGHARGVHPRPADRAGQYAHLGAHAHHCGGRHRLRRDRGDRPMTEPQVRFSRLPVDGRWPITGRYGETYRDGSREWMHLGVDFGCPTGTPVVAPAPGRVIRPNNDGSFGVAVAVEHADGWITLYAHLSRADVWPGDEVRTGQQIGLSGATGFVTGPHLHWQMCDTWLFPRDPARNRDPLAYYVPGMPGEDDEMTADERELLLRVATVLFGSPSGADFQSVAEALTAARQLTANDTIVLQGLAETQRQLITHTHGPDGKPVLPGRF</sequence>
<protein>
    <submittedName>
        <fullName evidence="4">M23 family metallopeptidase</fullName>
    </submittedName>
</protein>
<organism evidence="4 5">
    <name type="scientific">Tepidiforma bonchosmolovskayae</name>
    <dbReference type="NCBI Taxonomy" id="2601677"/>
    <lineage>
        <taxon>Bacteria</taxon>
        <taxon>Bacillati</taxon>
        <taxon>Chloroflexota</taxon>
        <taxon>Tepidiformia</taxon>
        <taxon>Tepidiformales</taxon>
        <taxon>Tepidiformaceae</taxon>
        <taxon>Tepidiforma</taxon>
    </lineage>
</organism>
<dbReference type="InterPro" id="IPR011055">
    <property type="entry name" value="Dup_hybrid_motif"/>
</dbReference>
<dbReference type="EMBL" id="CP042829">
    <property type="protein sequence ID" value="QFG02171.1"/>
    <property type="molecule type" value="Genomic_DNA"/>
</dbReference>
<feature type="region of interest" description="Disordered" evidence="2">
    <location>
        <begin position="84"/>
        <end position="107"/>
    </location>
</feature>
<dbReference type="PANTHER" id="PTHR21666">
    <property type="entry name" value="PEPTIDASE-RELATED"/>
    <property type="match status" value="1"/>
</dbReference>
<evidence type="ECO:0000259" key="3">
    <source>
        <dbReference type="Pfam" id="PF01551"/>
    </source>
</evidence>
<proteinExistence type="predicted"/>
<evidence type="ECO:0000256" key="2">
    <source>
        <dbReference type="SAM" id="MobiDB-lite"/>
    </source>
</evidence>
<feature type="compositionally biased region" description="Basic residues" evidence="2">
    <location>
        <begin position="84"/>
        <end position="96"/>
    </location>
</feature>
<keyword evidence="5" id="KW-1185">Reference proteome</keyword>